<keyword evidence="6" id="KW-0808">Transferase</keyword>
<dbReference type="PANTHER" id="PTHR10963:SF68">
    <property type="entry name" value="GLYCOSIDASE CRH1-RELATED"/>
    <property type="match status" value="1"/>
</dbReference>
<dbReference type="Gene3D" id="2.60.120.200">
    <property type="match status" value="1"/>
</dbReference>
<dbReference type="Pfam" id="PF00722">
    <property type="entry name" value="Glyco_hydro_16"/>
    <property type="match status" value="1"/>
</dbReference>
<feature type="compositionally biased region" description="Low complexity" evidence="19">
    <location>
        <begin position="351"/>
        <end position="371"/>
    </location>
</feature>
<dbReference type="GO" id="GO:0005975">
    <property type="term" value="P:carbohydrate metabolic process"/>
    <property type="evidence" value="ECO:0007669"/>
    <property type="project" value="InterPro"/>
</dbReference>
<evidence type="ECO:0000256" key="19">
    <source>
        <dbReference type="SAM" id="MobiDB-lite"/>
    </source>
</evidence>
<dbReference type="InterPro" id="IPR017168">
    <property type="entry name" value="CHR-like"/>
</dbReference>
<name>A0AA39R710_9LECA</name>
<dbReference type="AlphaFoldDB" id="A0AA39R710"/>
<dbReference type="CDD" id="cd02183">
    <property type="entry name" value="GH16_fungal_CRH1_transglycosylase"/>
    <property type="match status" value="1"/>
</dbReference>
<feature type="domain" description="GH16" evidence="21">
    <location>
        <begin position="30"/>
        <end position="230"/>
    </location>
</feature>
<sequence length="490" mass="50232">MRSESFLTAIVAGIWAVAPALAQTYTNCNPLTSASCPPDTALGKSVNIDFTSGASDSFTPQGNPTYGPNGASLTVAASGDSPLLVSKWYIMFGHVEFSVKAAPGVGIVSSAILQSDDLDEIDFEWLGYDDNNVQTNYFGKGETTTYNRGATNPAPGNQGGFHTYTIDWTADQIVWQVNGQTIRTLTPSSTGGYPYPQTPMMIKVGSWSGGDPSNPAGTVQWATGTTGVYTNYAAGPYTMEVQSIAVTDYSTGSQYKYTGTDGSWQEITAVGGTVNSKGSGAAVQGAVAPSSTGNTNSPMPFQGTHSAKESTAVQPNAGGWTPTTLQTSPTATVTTYPGLPSGWTVTSSGKVVPPSAAAVTSPPVSPTSSPVDSPQGSPAAGGSEVVTSFDQQGFPVLVTVTPGEATAPKRYDNQGFLITTSASLASRSSPTAVVENAASSPVAEAESSPTTTSAVVTKTVTPSSKAAATFERYGTMLAIISCVLAGMLLL</sequence>
<evidence type="ECO:0000256" key="13">
    <source>
        <dbReference type="ARBA" id="ARBA00023295"/>
    </source>
</evidence>
<evidence type="ECO:0000256" key="12">
    <source>
        <dbReference type="ARBA" id="ARBA00023288"/>
    </source>
</evidence>
<evidence type="ECO:0000256" key="4">
    <source>
        <dbReference type="ARBA" id="ARBA00022622"/>
    </source>
</evidence>
<gene>
    <name evidence="22" type="ORF">JMJ35_002660</name>
</gene>
<evidence type="ECO:0000256" key="10">
    <source>
        <dbReference type="ARBA" id="ARBA00023157"/>
    </source>
</evidence>
<evidence type="ECO:0000256" key="1">
    <source>
        <dbReference type="ARBA" id="ARBA00000822"/>
    </source>
</evidence>
<keyword evidence="23" id="KW-1185">Reference proteome</keyword>
<keyword evidence="11" id="KW-0325">Glycoprotein</keyword>
<feature type="chain" id="PRO_5041234241" description="Crh-like protein" evidence="20">
    <location>
        <begin position="23"/>
        <end position="490"/>
    </location>
</feature>
<dbReference type="PROSITE" id="PS51762">
    <property type="entry name" value="GH16_2"/>
    <property type="match status" value="1"/>
</dbReference>
<evidence type="ECO:0000259" key="21">
    <source>
        <dbReference type="PROSITE" id="PS51762"/>
    </source>
</evidence>
<evidence type="ECO:0000256" key="17">
    <source>
        <dbReference type="PIRSR" id="PIRSR037299-1"/>
    </source>
</evidence>
<evidence type="ECO:0000256" key="9">
    <source>
        <dbReference type="ARBA" id="ARBA00023136"/>
    </source>
</evidence>
<dbReference type="GO" id="GO:0031505">
    <property type="term" value="P:fungal-type cell wall organization"/>
    <property type="evidence" value="ECO:0007669"/>
    <property type="project" value="TreeGrafter"/>
</dbReference>
<dbReference type="InterPro" id="IPR013320">
    <property type="entry name" value="ConA-like_dom_sf"/>
</dbReference>
<evidence type="ECO:0000256" key="11">
    <source>
        <dbReference type="ARBA" id="ARBA00023180"/>
    </source>
</evidence>
<dbReference type="GO" id="GO:0009277">
    <property type="term" value="C:fungal-type cell wall"/>
    <property type="evidence" value="ECO:0007669"/>
    <property type="project" value="TreeGrafter"/>
</dbReference>
<keyword evidence="12" id="KW-0449">Lipoprotein</keyword>
<evidence type="ECO:0000256" key="15">
    <source>
        <dbReference type="ARBA" id="ARBA00038074"/>
    </source>
</evidence>
<evidence type="ECO:0000256" key="16">
    <source>
        <dbReference type="PIRNR" id="PIRNR037299"/>
    </source>
</evidence>
<comment type="similarity">
    <text evidence="15">Belongs to the glycosyl hydrolase 16 family. CRH1 subfamily.</text>
</comment>
<evidence type="ECO:0000256" key="5">
    <source>
        <dbReference type="ARBA" id="ARBA00022676"/>
    </source>
</evidence>
<dbReference type="PIRSF" id="PIRSF037299">
    <property type="entry name" value="Glycosidase_CRH1_prd"/>
    <property type="match status" value="1"/>
</dbReference>
<comment type="subcellular location">
    <subcellularLocation>
        <location evidence="2">Cell envelope</location>
    </subcellularLocation>
    <subcellularLocation>
        <location evidence="3">Membrane</location>
        <topology evidence="3">Lipid-anchor</topology>
        <topology evidence="3">GPI-anchor</topology>
    </subcellularLocation>
</comment>
<keyword evidence="14" id="KW-0961">Cell wall biogenesis/degradation</keyword>
<reference evidence="22" key="1">
    <citation type="submission" date="2023-03" db="EMBL/GenBank/DDBJ databases">
        <title>Complete genome of Cladonia borealis.</title>
        <authorList>
            <person name="Park H."/>
        </authorList>
    </citation>
    <scope>NUCLEOTIDE SEQUENCE</scope>
    <source>
        <strain evidence="22">ANT050790</strain>
    </source>
</reference>
<evidence type="ECO:0000256" key="8">
    <source>
        <dbReference type="ARBA" id="ARBA00022801"/>
    </source>
</evidence>
<dbReference type="Proteomes" id="UP001166286">
    <property type="component" value="Unassembled WGS sequence"/>
</dbReference>
<proteinExistence type="inferred from homology"/>
<keyword evidence="5" id="KW-0328">Glycosyltransferase</keyword>
<keyword evidence="10 18" id="KW-1015">Disulfide bond</keyword>
<evidence type="ECO:0000256" key="14">
    <source>
        <dbReference type="ARBA" id="ARBA00023316"/>
    </source>
</evidence>
<keyword evidence="13" id="KW-0326">Glycosidase</keyword>
<dbReference type="EC" id="3.2.-.-" evidence="16"/>
<feature type="region of interest" description="Disordered" evidence="19">
    <location>
        <begin position="351"/>
        <end position="384"/>
    </location>
</feature>
<evidence type="ECO:0000313" key="22">
    <source>
        <dbReference type="EMBL" id="KAK0515281.1"/>
    </source>
</evidence>
<keyword evidence="7 20" id="KW-0732">Signal</keyword>
<dbReference type="SUPFAM" id="SSF49899">
    <property type="entry name" value="Concanavalin A-like lectins/glucanases"/>
    <property type="match status" value="1"/>
</dbReference>
<dbReference type="EMBL" id="JAFEKC020000004">
    <property type="protein sequence ID" value="KAK0515281.1"/>
    <property type="molecule type" value="Genomic_DNA"/>
</dbReference>
<dbReference type="InterPro" id="IPR050546">
    <property type="entry name" value="Glycosyl_Hydrlase_16"/>
</dbReference>
<dbReference type="InterPro" id="IPR000757">
    <property type="entry name" value="Beta-glucanase-like"/>
</dbReference>
<evidence type="ECO:0000256" key="2">
    <source>
        <dbReference type="ARBA" id="ARBA00004196"/>
    </source>
</evidence>
<evidence type="ECO:0000313" key="23">
    <source>
        <dbReference type="Proteomes" id="UP001166286"/>
    </source>
</evidence>
<keyword evidence="4" id="KW-0336">GPI-anchor</keyword>
<keyword evidence="9 16" id="KW-0472">Membrane</keyword>
<dbReference type="GO" id="GO:0016757">
    <property type="term" value="F:glycosyltransferase activity"/>
    <property type="evidence" value="ECO:0007669"/>
    <property type="project" value="UniProtKB-KW"/>
</dbReference>
<protein>
    <recommendedName>
        <fullName evidence="16">Crh-like protein</fullName>
        <ecNumber evidence="16">3.2.-.-</ecNumber>
    </recommendedName>
</protein>
<organism evidence="22 23">
    <name type="scientific">Cladonia borealis</name>
    <dbReference type="NCBI Taxonomy" id="184061"/>
    <lineage>
        <taxon>Eukaryota</taxon>
        <taxon>Fungi</taxon>
        <taxon>Dikarya</taxon>
        <taxon>Ascomycota</taxon>
        <taxon>Pezizomycotina</taxon>
        <taxon>Lecanoromycetes</taxon>
        <taxon>OSLEUM clade</taxon>
        <taxon>Lecanoromycetidae</taxon>
        <taxon>Lecanorales</taxon>
        <taxon>Lecanorineae</taxon>
        <taxon>Cladoniaceae</taxon>
        <taxon>Cladonia</taxon>
    </lineage>
</organism>
<evidence type="ECO:0000256" key="3">
    <source>
        <dbReference type="ARBA" id="ARBA00004589"/>
    </source>
</evidence>
<feature type="disulfide bond" evidence="18">
    <location>
        <begin position="28"/>
        <end position="36"/>
    </location>
</feature>
<evidence type="ECO:0000256" key="6">
    <source>
        <dbReference type="ARBA" id="ARBA00022679"/>
    </source>
</evidence>
<dbReference type="GO" id="GO:0008843">
    <property type="term" value="F:endochitinase activity"/>
    <property type="evidence" value="ECO:0007669"/>
    <property type="project" value="UniProtKB-EC"/>
</dbReference>
<evidence type="ECO:0000256" key="7">
    <source>
        <dbReference type="ARBA" id="ARBA00022729"/>
    </source>
</evidence>
<comment type="catalytic activity">
    <reaction evidence="1">
        <text>Random endo-hydrolysis of N-acetyl-beta-D-glucosaminide (1-&gt;4)-beta-linkages in chitin and chitodextrins.</text>
        <dbReference type="EC" id="3.2.1.14"/>
    </reaction>
</comment>
<feature type="signal peptide" evidence="20">
    <location>
        <begin position="1"/>
        <end position="22"/>
    </location>
</feature>
<keyword evidence="8 16" id="KW-0378">Hydrolase</keyword>
<comment type="caution">
    <text evidence="22">The sequence shown here is derived from an EMBL/GenBank/DDBJ whole genome shotgun (WGS) entry which is preliminary data.</text>
</comment>
<accession>A0AA39R710</accession>
<dbReference type="GO" id="GO:0098552">
    <property type="term" value="C:side of membrane"/>
    <property type="evidence" value="ECO:0007669"/>
    <property type="project" value="UniProtKB-KW"/>
</dbReference>
<feature type="active site" description="Proton donor" evidence="17">
    <location>
        <position position="124"/>
    </location>
</feature>
<evidence type="ECO:0000256" key="18">
    <source>
        <dbReference type="PIRSR" id="PIRSR037299-2"/>
    </source>
</evidence>
<dbReference type="PANTHER" id="PTHR10963">
    <property type="entry name" value="GLYCOSYL HYDROLASE-RELATED"/>
    <property type="match status" value="1"/>
</dbReference>
<evidence type="ECO:0000256" key="20">
    <source>
        <dbReference type="SAM" id="SignalP"/>
    </source>
</evidence>
<feature type="active site" description="Nucleophile" evidence="17">
    <location>
        <position position="120"/>
    </location>
</feature>